<dbReference type="InterPro" id="IPR018535">
    <property type="entry name" value="DUF1996"/>
</dbReference>
<evidence type="ECO:0000259" key="1">
    <source>
        <dbReference type="Pfam" id="PF09362"/>
    </source>
</evidence>
<proteinExistence type="predicted"/>
<name>A0A6A5SFL1_9PLEO</name>
<dbReference type="Proteomes" id="UP000800038">
    <property type="component" value="Unassembled WGS sequence"/>
</dbReference>
<feature type="domain" description="DUF1996" evidence="1">
    <location>
        <begin position="179"/>
        <end position="249"/>
    </location>
</feature>
<organism evidence="2 3">
    <name type="scientific">Clathrospora elynae</name>
    <dbReference type="NCBI Taxonomy" id="706981"/>
    <lineage>
        <taxon>Eukaryota</taxon>
        <taxon>Fungi</taxon>
        <taxon>Dikarya</taxon>
        <taxon>Ascomycota</taxon>
        <taxon>Pezizomycotina</taxon>
        <taxon>Dothideomycetes</taxon>
        <taxon>Pleosporomycetidae</taxon>
        <taxon>Pleosporales</taxon>
        <taxon>Diademaceae</taxon>
        <taxon>Clathrospora</taxon>
    </lineage>
</organism>
<feature type="domain" description="DUF1996" evidence="1">
    <location>
        <begin position="30"/>
        <end position="165"/>
    </location>
</feature>
<gene>
    <name evidence="2" type="ORF">EJ02DRAFT_505287</name>
</gene>
<accession>A0A6A5SFL1</accession>
<reference evidence="2" key="1">
    <citation type="journal article" date="2020" name="Stud. Mycol.">
        <title>101 Dothideomycetes genomes: a test case for predicting lifestyles and emergence of pathogens.</title>
        <authorList>
            <person name="Haridas S."/>
            <person name="Albert R."/>
            <person name="Binder M."/>
            <person name="Bloem J."/>
            <person name="Labutti K."/>
            <person name="Salamov A."/>
            <person name="Andreopoulos B."/>
            <person name="Baker S."/>
            <person name="Barry K."/>
            <person name="Bills G."/>
            <person name="Bluhm B."/>
            <person name="Cannon C."/>
            <person name="Castanera R."/>
            <person name="Culley D."/>
            <person name="Daum C."/>
            <person name="Ezra D."/>
            <person name="Gonzalez J."/>
            <person name="Henrissat B."/>
            <person name="Kuo A."/>
            <person name="Liang C."/>
            <person name="Lipzen A."/>
            <person name="Lutzoni F."/>
            <person name="Magnuson J."/>
            <person name="Mondo S."/>
            <person name="Nolan M."/>
            <person name="Ohm R."/>
            <person name="Pangilinan J."/>
            <person name="Park H.-J."/>
            <person name="Ramirez L."/>
            <person name="Alfaro M."/>
            <person name="Sun H."/>
            <person name="Tritt A."/>
            <person name="Yoshinaga Y."/>
            <person name="Zwiers L.-H."/>
            <person name="Turgeon B."/>
            <person name="Goodwin S."/>
            <person name="Spatafora J."/>
            <person name="Crous P."/>
            <person name="Grigoriev I."/>
        </authorList>
    </citation>
    <scope>NUCLEOTIDE SEQUENCE</scope>
    <source>
        <strain evidence="2">CBS 161.51</strain>
    </source>
</reference>
<dbReference type="AlphaFoldDB" id="A0A6A5SFL1"/>
<evidence type="ECO:0000313" key="2">
    <source>
        <dbReference type="EMBL" id="KAF1938642.1"/>
    </source>
</evidence>
<protein>
    <recommendedName>
        <fullName evidence="1">DUF1996 domain-containing protein</fullName>
    </recommendedName>
</protein>
<dbReference type="PANTHER" id="PTHR43662">
    <property type="match status" value="1"/>
</dbReference>
<sequence length="310" mass="34081">MKWYQIAALVAPAQAALRFGCSTLSIQRLDPLVEPGKLPSAHVHQIVGGNAFNATMDKDPGEEASCTTCTFSEDFSNYWIAAMFFKHENGSYKRVPIMQNIALPNGINGAMTTYYTQQDFNTNGNQKTTAFPKGFRMTVGSPTTKTVNAAKKHAGLRFVCLAKKATRFPELPDFSPKAYHMYNTAKEAFSPAGACPSSHPIRMPQVAYETLWDTTQFNNMWPMDGSNPFFLSCNDKKGYGTHADYVFGWKGDVLQRAVDSSCMFQACENGKPLKSQSVAAMNKCAVKSSVDENIDGWLKQLPGQAGMGPM</sequence>
<dbReference type="PANTHER" id="PTHR43662:SF5">
    <property type="entry name" value="DUF1996 DOMAIN-CONTAINING PROTEIN"/>
    <property type="match status" value="1"/>
</dbReference>
<evidence type="ECO:0000313" key="3">
    <source>
        <dbReference type="Proteomes" id="UP000800038"/>
    </source>
</evidence>
<dbReference type="EMBL" id="ML976099">
    <property type="protein sequence ID" value="KAF1938642.1"/>
    <property type="molecule type" value="Genomic_DNA"/>
</dbReference>
<dbReference type="OrthoDB" id="74764at2759"/>
<keyword evidence="3" id="KW-1185">Reference proteome</keyword>
<dbReference type="Pfam" id="PF09362">
    <property type="entry name" value="DUF1996"/>
    <property type="match status" value="2"/>
</dbReference>